<proteinExistence type="predicted"/>
<evidence type="ECO:0000313" key="4">
    <source>
        <dbReference type="RefSeq" id="XP_006822373.1"/>
    </source>
</evidence>
<evidence type="ECO:0000256" key="1">
    <source>
        <dbReference type="SAM" id="Phobius"/>
    </source>
</evidence>
<name>A0ABM0MQT2_SACKO</name>
<feature type="domain" description="Methyltransferase" evidence="2">
    <location>
        <begin position="147"/>
        <end position="291"/>
    </location>
</feature>
<keyword evidence="1" id="KW-0472">Membrane</keyword>
<dbReference type="Pfam" id="PF13383">
    <property type="entry name" value="Methyltransf_22"/>
    <property type="match status" value="1"/>
</dbReference>
<protein>
    <submittedName>
        <fullName evidence="4">Methyltransferase-like protein 24-like</fullName>
    </submittedName>
</protein>
<dbReference type="Proteomes" id="UP000694865">
    <property type="component" value="Unplaced"/>
</dbReference>
<dbReference type="InterPro" id="IPR026913">
    <property type="entry name" value="METTL24"/>
</dbReference>
<dbReference type="RefSeq" id="XP_006822373.1">
    <property type="nucleotide sequence ID" value="XM_006822310.1"/>
</dbReference>
<dbReference type="PANTHER" id="PTHR32026">
    <property type="entry name" value="METHYLTRANSFERASE-LIKE PROTEIN 24"/>
    <property type="match status" value="1"/>
</dbReference>
<accession>A0ABM0MQT2</accession>
<keyword evidence="1" id="KW-0812">Transmembrane</keyword>
<keyword evidence="3" id="KW-1185">Reference proteome</keyword>
<dbReference type="GeneID" id="102801649"/>
<sequence>MLLHLPRSTMKRTVLALKLILFTSCAMLYLFTLDFKDNRMVDIEHNDNIIVVDTEGQTRKGRKGMDFMYIDTEDAQKTKSLSMLSGRVLNSVNALVLQPWAESDKSIDAEADRFLTYITTIQMNCRNIIDIGYVIPSTTNSSWPWRVCYDSNHVGREYQSEDMSCLVYSFGTNPQDRTFDLELLDRGCEVHVFSPTTKTVGKSASNERMVFHKTSLDWRDTMMNPHVASSWRTRRLSGIMSDLGHTEIDILRANLESSEWKVLENIVAEGTSQRIQQLIIKIHLHWGGFEVTGSDADVVRFWYSVFKQLENSGFRLFSSVKDTRAQQKFLGHERYNASSVYTLSWLNTRWTAYGEYG</sequence>
<reference evidence="4" key="1">
    <citation type="submission" date="2025-08" db="UniProtKB">
        <authorList>
            <consortium name="RefSeq"/>
        </authorList>
    </citation>
    <scope>IDENTIFICATION</scope>
    <source>
        <tissue evidence="4">Testes</tissue>
    </source>
</reference>
<dbReference type="PANTHER" id="PTHR32026:SF10">
    <property type="entry name" value="METHYLTRANSFERASE-LIKE PROTEIN 24-RELATED"/>
    <property type="match status" value="1"/>
</dbReference>
<dbReference type="InterPro" id="IPR025714">
    <property type="entry name" value="Methyltranfer_dom"/>
</dbReference>
<keyword evidence="1" id="KW-1133">Transmembrane helix</keyword>
<evidence type="ECO:0000259" key="2">
    <source>
        <dbReference type="Pfam" id="PF13383"/>
    </source>
</evidence>
<organism evidence="3 4">
    <name type="scientific">Saccoglossus kowalevskii</name>
    <name type="common">Acorn worm</name>
    <dbReference type="NCBI Taxonomy" id="10224"/>
    <lineage>
        <taxon>Eukaryota</taxon>
        <taxon>Metazoa</taxon>
        <taxon>Hemichordata</taxon>
        <taxon>Enteropneusta</taxon>
        <taxon>Harrimaniidae</taxon>
        <taxon>Saccoglossus</taxon>
    </lineage>
</organism>
<gene>
    <name evidence="4" type="primary">LOC102801649</name>
</gene>
<feature type="transmembrane region" description="Helical" evidence="1">
    <location>
        <begin position="12"/>
        <end position="31"/>
    </location>
</feature>
<evidence type="ECO:0000313" key="3">
    <source>
        <dbReference type="Proteomes" id="UP000694865"/>
    </source>
</evidence>